<evidence type="ECO:0000313" key="2">
    <source>
        <dbReference type="EMBL" id="KNC85012.1"/>
    </source>
</evidence>
<dbReference type="AlphaFoldDB" id="A0A0L0G7J8"/>
<dbReference type="Proteomes" id="UP000054560">
    <property type="component" value="Unassembled WGS sequence"/>
</dbReference>
<feature type="compositionally biased region" description="Polar residues" evidence="1">
    <location>
        <begin position="125"/>
        <end position="140"/>
    </location>
</feature>
<evidence type="ECO:0000313" key="3">
    <source>
        <dbReference type="Proteomes" id="UP000054560"/>
    </source>
</evidence>
<gene>
    <name evidence="2" type="ORF">SARC_02800</name>
</gene>
<name>A0A0L0G7J8_9EUKA</name>
<organism evidence="2 3">
    <name type="scientific">Sphaeroforma arctica JP610</name>
    <dbReference type="NCBI Taxonomy" id="667725"/>
    <lineage>
        <taxon>Eukaryota</taxon>
        <taxon>Ichthyosporea</taxon>
        <taxon>Ichthyophonida</taxon>
        <taxon>Sphaeroforma</taxon>
    </lineage>
</organism>
<protein>
    <submittedName>
        <fullName evidence="2">Uncharacterized protein</fullName>
    </submittedName>
</protein>
<accession>A0A0L0G7J8</accession>
<feature type="region of interest" description="Disordered" evidence="1">
    <location>
        <begin position="125"/>
        <end position="160"/>
    </location>
</feature>
<dbReference type="RefSeq" id="XP_014158914.1">
    <property type="nucleotide sequence ID" value="XM_014303439.1"/>
</dbReference>
<dbReference type="GeneID" id="25903304"/>
<reference evidence="2 3" key="1">
    <citation type="submission" date="2011-02" db="EMBL/GenBank/DDBJ databases">
        <title>The Genome Sequence of Sphaeroforma arctica JP610.</title>
        <authorList>
            <consortium name="The Broad Institute Genome Sequencing Platform"/>
            <person name="Russ C."/>
            <person name="Cuomo C."/>
            <person name="Young S.K."/>
            <person name="Zeng Q."/>
            <person name="Gargeya S."/>
            <person name="Alvarado L."/>
            <person name="Berlin A."/>
            <person name="Chapman S.B."/>
            <person name="Chen Z."/>
            <person name="Freedman E."/>
            <person name="Gellesch M."/>
            <person name="Goldberg J."/>
            <person name="Griggs A."/>
            <person name="Gujja S."/>
            <person name="Heilman E."/>
            <person name="Heiman D."/>
            <person name="Howarth C."/>
            <person name="Mehta T."/>
            <person name="Neiman D."/>
            <person name="Pearson M."/>
            <person name="Roberts A."/>
            <person name="Saif S."/>
            <person name="Shea T."/>
            <person name="Shenoy N."/>
            <person name="Sisk P."/>
            <person name="Stolte C."/>
            <person name="Sykes S."/>
            <person name="White J."/>
            <person name="Yandava C."/>
            <person name="Burger G."/>
            <person name="Gray M.W."/>
            <person name="Holland P.W.H."/>
            <person name="King N."/>
            <person name="Lang F.B.F."/>
            <person name="Roger A.J."/>
            <person name="Ruiz-Trillo I."/>
            <person name="Haas B."/>
            <person name="Nusbaum C."/>
            <person name="Birren B."/>
        </authorList>
    </citation>
    <scope>NUCLEOTIDE SEQUENCE [LARGE SCALE GENOMIC DNA]</scope>
    <source>
        <strain evidence="2 3">JP610</strain>
    </source>
</reference>
<keyword evidence="3" id="KW-1185">Reference proteome</keyword>
<proteinExistence type="predicted"/>
<sequence>MGLVKAFLNKIQSTWNQKQKSEITQWQPVGRYGVSQDTVNSNMIQMSQDNVLQIVRTSDKHWEGEDGDGIYIEDGHNVVMKRKTMVKRNTLQITNTTGQSTSCLKVKTPIPESLRRGDLFSVSSRFDQSNRSTPIRTRSGQPRIMPSVDSTPEDKFKRRKNSNCATSSNEFFNPSENRAAWRPIREVADVTFDETVNVVYTHGESEYDRTPIDVDHSVPMMTVYRELMIFKLCEMPINEFSLHNTNQHLSKLPPAVKETMTGVLHSILNDYGERE</sequence>
<dbReference type="EMBL" id="KQ241726">
    <property type="protein sequence ID" value="KNC85012.1"/>
    <property type="molecule type" value="Genomic_DNA"/>
</dbReference>
<evidence type="ECO:0000256" key="1">
    <source>
        <dbReference type="SAM" id="MobiDB-lite"/>
    </source>
</evidence>